<gene>
    <name evidence="1" type="ORF">ENV54_13420</name>
</gene>
<accession>A0A7C4ATU4</accession>
<dbReference type="SUPFAM" id="SSF53955">
    <property type="entry name" value="Lysozyme-like"/>
    <property type="match status" value="1"/>
</dbReference>
<comment type="caution">
    <text evidence="1">The sequence shown here is derived from an EMBL/GenBank/DDBJ whole genome shotgun (WGS) entry which is preliminary data.</text>
</comment>
<protein>
    <recommendedName>
        <fullName evidence="2">LysM domain-containing protein</fullName>
    </recommendedName>
</protein>
<dbReference type="AlphaFoldDB" id="A0A7C4ATU4"/>
<evidence type="ECO:0008006" key="2">
    <source>
        <dbReference type="Google" id="ProtNLM"/>
    </source>
</evidence>
<dbReference type="InterPro" id="IPR023346">
    <property type="entry name" value="Lysozyme-like_dom_sf"/>
</dbReference>
<evidence type="ECO:0000313" key="1">
    <source>
        <dbReference type="EMBL" id="HGH62282.1"/>
    </source>
</evidence>
<dbReference type="EMBL" id="DTGT01000438">
    <property type="protein sequence ID" value="HGH62282.1"/>
    <property type="molecule type" value="Genomic_DNA"/>
</dbReference>
<proteinExistence type="predicted"/>
<reference evidence="1" key="1">
    <citation type="journal article" date="2020" name="mSystems">
        <title>Genome- and Community-Level Interaction Insights into Carbon Utilization and Element Cycling Functions of Hydrothermarchaeota in Hydrothermal Sediment.</title>
        <authorList>
            <person name="Zhou Z."/>
            <person name="Liu Y."/>
            <person name="Xu W."/>
            <person name="Pan J."/>
            <person name="Luo Z.H."/>
            <person name="Li M."/>
        </authorList>
    </citation>
    <scope>NUCLEOTIDE SEQUENCE [LARGE SCALE GENOMIC DNA]</scope>
    <source>
        <strain evidence="1">SpSt-769</strain>
    </source>
</reference>
<sequence length="341" mass="37717">MASHGFGPLKKVANLAFFLFAVGALHFLVMPRPAAATTKTPGYAKTSYVLPASVQKSGMTFCGEKVPLTRRDVSSRITDQLNFLLMDRRALMMEWFDRMSIFGPAMIEVLSEEKVPHDILYVAVLLSGLSPNARLKSGGVGWWSLGSSNGKKNATPPLWTATEDWDERRDFVLSTRIACKLLKGFVKEPHSKSWLVAIAAFLDGPDKIEALMKKFPGFSYWDLVMPPLSDAFIPQVVALKIIDTHRDFYSVQIPPLKPASYDVLEPLTLLKDLPLHVVAKWCSISPRSLWELNPAVDITNGVIPKMNAKKTGGLLLRVPKGKGDSIRKLLIKEGYISPGPS</sequence>
<name>A0A7C4ATU4_9BACT</name>
<organism evidence="1">
    <name type="scientific">Desulfomonile tiedjei</name>
    <dbReference type="NCBI Taxonomy" id="2358"/>
    <lineage>
        <taxon>Bacteria</taxon>
        <taxon>Pseudomonadati</taxon>
        <taxon>Thermodesulfobacteriota</taxon>
        <taxon>Desulfomonilia</taxon>
        <taxon>Desulfomonilales</taxon>
        <taxon>Desulfomonilaceae</taxon>
        <taxon>Desulfomonile</taxon>
    </lineage>
</organism>